<dbReference type="RefSeq" id="WP_167016991.1">
    <property type="nucleotide sequence ID" value="NZ_VWXF01000009.1"/>
</dbReference>
<dbReference type="CDD" id="cd03023">
    <property type="entry name" value="DsbA_Com1_like"/>
    <property type="match status" value="1"/>
</dbReference>
<name>A0ABX0RE29_9GAMM</name>
<dbReference type="PANTHER" id="PTHR13887">
    <property type="entry name" value="GLUTATHIONE S-TRANSFERASE KAPPA"/>
    <property type="match status" value="1"/>
</dbReference>
<dbReference type="InterPro" id="IPR013766">
    <property type="entry name" value="Thioredoxin_domain"/>
</dbReference>
<organism evidence="7 8">
    <name type="scientific">Candidatus Pantoea multigeneris</name>
    <dbReference type="NCBI Taxonomy" id="2608357"/>
    <lineage>
        <taxon>Bacteria</taxon>
        <taxon>Pseudomonadati</taxon>
        <taxon>Pseudomonadota</taxon>
        <taxon>Gammaproteobacteria</taxon>
        <taxon>Enterobacterales</taxon>
        <taxon>Erwiniaceae</taxon>
        <taxon>Pantoea</taxon>
    </lineage>
</organism>
<protein>
    <submittedName>
        <fullName evidence="7">DsbA family protein</fullName>
    </submittedName>
</protein>
<evidence type="ECO:0000256" key="3">
    <source>
        <dbReference type="ARBA" id="ARBA00023157"/>
    </source>
</evidence>
<feature type="signal peptide" evidence="5">
    <location>
        <begin position="1"/>
        <end position="18"/>
    </location>
</feature>
<dbReference type="SUPFAM" id="SSF52833">
    <property type="entry name" value="Thioredoxin-like"/>
    <property type="match status" value="1"/>
</dbReference>
<feature type="chain" id="PRO_5046717841" evidence="5">
    <location>
        <begin position="19"/>
        <end position="240"/>
    </location>
</feature>
<sequence length="240" mass="26562">MKKSLLLSLSLLAFPLMASTALTSEQEARVRELVRETLVSNPAILAEAADAWDKQAAQNQQSMVQEAIKKNHAALYEDAYSPRLGAKQPQLTLVNFTDYNCQFCKRQEADLERLMRAYPQVAVIIKPLPYRGETSMTSARYAISIWQQQPEKFAAFHETLMSKKGDHTDATLQAALKKNDLVLKAMTPESEKTMALNLALAQQMMVQGTPATLIGKQMVMGAVPYEQLEAAVKTALAEGT</sequence>
<keyword evidence="8" id="KW-1185">Reference proteome</keyword>
<keyword evidence="4" id="KW-0676">Redox-active center</keyword>
<dbReference type="Proteomes" id="UP001515683">
    <property type="component" value="Unassembled WGS sequence"/>
</dbReference>
<dbReference type="InterPro" id="IPR036249">
    <property type="entry name" value="Thioredoxin-like_sf"/>
</dbReference>
<proteinExistence type="predicted"/>
<dbReference type="EMBL" id="VWXF01000009">
    <property type="protein sequence ID" value="NIF23615.1"/>
    <property type="molecule type" value="Genomic_DNA"/>
</dbReference>
<comment type="caution">
    <text evidence="7">The sequence shown here is derived from an EMBL/GenBank/DDBJ whole genome shotgun (WGS) entry which is preliminary data.</text>
</comment>
<evidence type="ECO:0000256" key="1">
    <source>
        <dbReference type="ARBA" id="ARBA00022729"/>
    </source>
</evidence>
<evidence type="ECO:0000256" key="2">
    <source>
        <dbReference type="ARBA" id="ARBA00023002"/>
    </source>
</evidence>
<keyword evidence="1 5" id="KW-0732">Signal</keyword>
<keyword evidence="2" id="KW-0560">Oxidoreductase</keyword>
<feature type="domain" description="Thioredoxin" evidence="6">
    <location>
        <begin position="37"/>
        <end position="237"/>
    </location>
</feature>
<accession>A0ABX0RE29</accession>
<dbReference type="PROSITE" id="PS51352">
    <property type="entry name" value="THIOREDOXIN_2"/>
    <property type="match status" value="1"/>
</dbReference>
<dbReference type="InterPro" id="IPR041205">
    <property type="entry name" value="ScsC_N"/>
</dbReference>
<gene>
    <name evidence="7" type="ORF">F3J40_18720</name>
</gene>
<evidence type="ECO:0000256" key="4">
    <source>
        <dbReference type="ARBA" id="ARBA00023284"/>
    </source>
</evidence>
<dbReference type="Pfam" id="PF01323">
    <property type="entry name" value="DSBA"/>
    <property type="match status" value="1"/>
</dbReference>
<evidence type="ECO:0000313" key="8">
    <source>
        <dbReference type="Proteomes" id="UP001515683"/>
    </source>
</evidence>
<evidence type="ECO:0000259" key="6">
    <source>
        <dbReference type="PROSITE" id="PS51352"/>
    </source>
</evidence>
<evidence type="ECO:0000313" key="7">
    <source>
        <dbReference type="EMBL" id="NIF23615.1"/>
    </source>
</evidence>
<evidence type="ECO:0000256" key="5">
    <source>
        <dbReference type="SAM" id="SignalP"/>
    </source>
</evidence>
<dbReference type="Pfam" id="PF18312">
    <property type="entry name" value="ScsC_N"/>
    <property type="match status" value="1"/>
</dbReference>
<dbReference type="PANTHER" id="PTHR13887:SF14">
    <property type="entry name" value="DISULFIDE BOND FORMATION PROTEIN D"/>
    <property type="match status" value="1"/>
</dbReference>
<keyword evidence="3" id="KW-1015">Disulfide bond</keyword>
<dbReference type="InterPro" id="IPR001853">
    <property type="entry name" value="DSBA-like_thioredoxin_dom"/>
</dbReference>
<dbReference type="Gene3D" id="3.40.30.10">
    <property type="entry name" value="Glutaredoxin"/>
    <property type="match status" value="1"/>
</dbReference>
<reference evidence="7 8" key="1">
    <citation type="journal article" date="2019" name="bioRxiv">
        <title>Bacteria contribute to plant secondary compound degradation in a generalist herbivore system.</title>
        <authorList>
            <person name="Francoeur C.B."/>
            <person name="Khadempour L."/>
            <person name="Moreira-Soto R.D."/>
            <person name="Gotting K."/>
            <person name="Book A.J."/>
            <person name="Pinto-Tomas A.A."/>
            <person name="Keefover-Ring K."/>
            <person name="Currie C.R."/>
        </authorList>
    </citation>
    <scope>NUCLEOTIDE SEQUENCE [LARGE SCALE GENOMIC DNA]</scope>
    <source>
        <strain evidence="7">Acro-835</strain>
    </source>
</reference>